<sequence>MDNHCYVNPIYGPVFSQGNISSGHYQTIISTNPSSVYDTENVMLPSPEYGAKELNHYTPQQQEGATSMLYTTQIPSPTNFGINPGNFIKHEISICPQNEFKPECYSHDELNMVEAQKFHGSPSNYFEKNFNLPEIPYPPTPTTPHNEKYLSEGFPITTTSTAININPSFNPATFVTLSQQAEMLYEQGYHYLHVEKPRNAHLAFTHFASAANLGSKRGKHQLAYCLQHGIGVVKDEKAAVEKYLEIVDVDPPNAATLCQLGICFQMGIGVEADASRAIQYYERAVFMGHIDAMFNLAYCLRYGIGTTADHERACDLYYRMAQLGDPQGMKLLGNCKSAGIGTVKNEIEALEWFRRSSESDIYWGGKLQYALYLLKDVCSVQNYVLAFNLVRTVCEDFPSCPGPIKVLLGRFYHFGIGCQVDLEKALYWYEKALRSYHMQLCSVQECEVLINDIHSRQFQNSTISIPMFSKGVGDEHVVIGESIGRANESY</sequence>
<dbReference type="Proteomes" id="UP000789375">
    <property type="component" value="Unassembled WGS sequence"/>
</dbReference>
<dbReference type="Pfam" id="PF08238">
    <property type="entry name" value="Sel1"/>
    <property type="match status" value="6"/>
</dbReference>
<dbReference type="InterPro" id="IPR006597">
    <property type="entry name" value="Sel1-like"/>
</dbReference>
<dbReference type="AlphaFoldDB" id="A0A9N8W3D0"/>
<accession>A0A9N8W3D0</accession>
<dbReference type="InterPro" id="IPR052945">
    <property type="entry name" value="Mitotic_Regulator"/>
</dbReference>
<name>A0A9N8W3D0_FUNMO</name>
<dbReference type="SMART" id="SM00671">
    <property type="entry name" value="SEL1"/>
    <property type="match status" value="6"/>
</dbReference>
<dbReference type="PANTHER" id="PTHR43628:SF1">
    <property type="entry name" value="CHITIN SYNTHASE REGULATORY FACTOR 2-RELATED"/>
    <property type="match status" value="1"/>
</dbReference>
<reference evidence="1" key="1">
    <citation type="submission" date="2021-06" db="EMBL/GenBank/DDBJ databases">
        <authorList>
            <person name="Kallberg Y."/>
            <person name="Tangrot J."/>
            <person name="Rosling A."/>
        </authorList>
    </citation>
    <scope>NUCLEOTIDE SEQUENCE</scope>
    <source>
        <strain evidence="1">87-6 pot B 2015</strain>
    </source>
</reference>
<proteinExistence type="predicted"/>
<dbReference type="SUPFAM" id="SSF81901">
    <property type="entry name" value="HCP-like"/>
    <property type="match status" value="1"/>
</dbReference>
<evidence type="ECO:0000313" key="2">
    <source>
        <dbReference type="Proteomes" id="UP000789375"/>
    </source>
</evidence>
<gene>
    <name evidence="1" type="ORF">FMOSSE_LOCUS2746</name>
</gene>
<dbReference type="InterPro" id="IPR011990">
    <property type="entry name" value="TPR-like_helical_dom_sf"/>
</dbReference>
<dbReference type="PANTHER" id="PTHR43628">
    <property type="entry name" value="ACTIVATOR OF C KINASE PROTEIN 1-RELATED"/>
    <property type="match status" value="1"/>
</dbReference>
<dbReference type="EMBL" id="CAJVPP010000372">
    <property type="protein sequence ID" value="CAG8475739.1"/>
    <property type="molecule type" value="Genomic_DNA"/>
</dbReference>
<keyword evidence="2" id="KW-1185">Reference proteome</keyword>
<comment type="caution">
    <text evidence="1">The sequence shown here is derived from an EMBL/GenBank/DDBJ whole genome shotgun (WGS) entry which is preliminary data.</text>
</comment>
<evidence type="ECO:0000313" key="1">
    <source>
        <dbReference type="EMBL" id="CAG8475739.1"/>
    </source>
</evidence>
<protein>
    <submittedName>
        <fullName evidence="1">6171_t:CDS:1</fullName>
    </submittedName>
</protein>
<dbReference type="Gene3D" id="1.25.40.10">
    <property type="entry name" value="Tetratricopeptide repeat domain"/>
    <property type="match status" value="1"/>
</dbReference>
<organism evidence="1 2">
    <name type="scientific">Funneliformis mosseae</name>
    <name type="common">Endomycorrhizal fungus</name>
    <name type="synonym">Glomus mosseae</name>
    <dbReference type="NCBI Taxonomy" id="27381"/>
    <lineage>
        <taxon>Eukaryota</taxon>
        <taxon>Fungi</taxon>
        <taxon>Fungi incertae sedis</taxon>
        <taxon>Mucoromycota</taxon>
        <taxon>Glomeromycotina</taxon>
        <taxon>Glomeromycetes</taxon>
        <taxon>Glomerales</taxon>
        <taxon>Glomeraceae</taxon>
        <taxon>Funneliformis</taxon>
    </lineage>
</organism>